<dbReference type="Proteomes" id="UP000306630">
    <property type="component" value="Unassembled WGS sequence"/>
</dbReference>
<organism evidence="1 2">
    <name type="scientific">Muribaculum intestinale</name>
    <dbReference type="NCBI Taxonomy" id="1796646"/>
    <lineage>
        <taxon>Bacteria</taxon>
        <taxon>Pseudomonadati</taxon>
        <taxon>Bacteroidota</taxon>
        <taxon>Bacteroidia</taxon>
        <taxon>Bacteroidales</taxon>
        <taxon>Muribaculaceae</taxon>
        <taxon>Muribaculum</taxon>
    </lineage>
</organism>
<gene>
    <name evidence="1" type="ORF">E5333_11075</name>
</gene>
<dbReference type="RefSeq" id="WP_128713506.1">
    <property type="nucleotide sequence ID" value="NZ_SRYD01000047.1"/>
</dbReference>
<evidence type="ECO:0000313" key="1">
    <source>
        <dbReference type="EMBL" id="TGY71716.1"/>
    </source>
</evidence>
<comment type="caution">
    <text evidence="1">The sequence shown here is derived from an EMBL/GenBank/DDBJ whole genome shotgun (WGS) entry which is preliminary data.</text>
</comment>
<reference evidence="1 2" key="1">
    <citation type="submission" date="2019-04" db="EMBL/GenBank/DDBJ databases">
        <title>Microbes associate with the intestines of laboratory mice.</title>
        <authorList>
            <person name="Navarre W."/>
            <person name="Wong E."/>
            <person name="Huang K."/>
            <person name="Tropini C."/>
            <person name="Ng K."/>
            <person name="Yu B."/>
        </authorList>
    </citation>
    <scope>NUCLEOTIDE SEQUENCE [LARGE SCALE GENOMIC DNA]</scope>
    <source>
        <strain evidence="1 2">NM06_A21</strain>
    </source>
</reference>
<proteinExistence type="predicted"/>
<evidence type="ECO:0000313" key="2">
    <source>
        <dbReference type="Proteomes" id="UP000306630"/>
    </source>
</evidence>
<dbReference type="AlphaFoldDB" id="A0A4S2FRC0"/>
<protein>
    <submittedName>
        <fullName evidence="1">Uncharacterized protein</fullName>
    </submittedName>
</protein>
<sequence>MAMVNGFFQCNGATERNDELVEISTKKYLLIFGYGTDADGNGYTFRKYYDHKPTRKELREDIDALVNAQTDSRILTGFVWNGKPVYLSTENQSNFKTAYDIARDTDGANLPIRFKLGEDADGAPIYHTFTKFEPLQDFILKASNFVNDTLNEGWREKDGVDYTALGV</sequence>
<accession>A0A4S2FRC0</accession>
<dbReference type="EMBL" id="SRYD01000047">
    <property type="protein sequence ID" value="TGY71716.1"/>
    <property type="molecule type" value="Genomic_DNA"/>
</dbReference>
<name>A0A4S2FRC0_9BACT</name>